<comment type="pathway">
    <text evidence="6">Amino-acid degradation; L-alanine degradation via transaminase pathway; pyruvate from L-alanine: step 1/1.</text>
</comment>
<dbReference type="InterPro" id="IPR045088">
    <property type="entry name" value="ALAT1/2-like"/>
</dbReference>
<dbReference type="InterPro" id="IPR015422">
    <property type="entry name" value="PyrdxlP-dep_Trfase_small"/>
</dbReference>
<dbReference type="InterPro" id="IPR004839">
    <property type="entry name" value="Aminotransferase_I/II_large"/>
</dbReference>
<sequence>MPNGKLKPGLMIPIPVFLKENNWSLNIGQMKKAIDEARPHCEPRGLVLINRGNPTGQILSYDNVREVIKFCAREKLVLFADEVYQETVFTKDIIFHSCRKVLRDLGPEYNNFQLMSLNSASKGFYGECGLRGGYLELVGFSNAVKLQFRDMMSPSKSGSTIGQAAMSLICCPPQPGDKSHETFIQEKTAILDSYQRKAKITTSMLNSLEGVTCNEVTGALYAFPRIRLPQKAIEEAKVSKRVMDNFFSFVLMETTGIVPIPGGVFTQKEGTYHFRLTILPSEEKIAPMHERLSKFHKEFMDKYKEDKEN</sequence>
<organism evidence="11 12">
    <name type="scientific">Pocillopora meandrina</name>
    <dbReference type="NCBI Taxonomy" id="46732"/>
    <lineage>
        <taxon>Eukaryota</taxon>
        <taxon>Metazoa</taxon>
        <taxon>Cnidaria</taxon>
        <taxon>Anthozoa</taxon>
        <taxon>Hexacorallia</taxon>
        <taxon>Scleractinia</taxon>
        <taxon>Astrocoeniina</taxon>
        <taxon>Pocilloporidae</taxon>
        <taxon>Pocillopora</taxon>
    </lineage>
</organism>
<dbReference type="InterPro" id="IPR015421">
    <property type="entry name" value="PyrdxlP-dep_Trfase_major"/>
</dbReference>
<dbReference type="AlphaFoldDB" id="A0AAU9W438"/>
<keyword evidence="3" id="KW-0032">Aminotransferase</keyword>
<evidence type="ECO:0000256" key="4">
    <source>
        <dbReference type="ARBA" id="ARBA00022679"/>
    </source>
</evidence>
<evidence type="ECO:0000259" key="10">
    <source>
        <dbReference type="Pfam" id="PF00155"/>
    </source>
</evidence>
<dbReference type="GO" id="GO:0030170">
    <property type="term" value="F:pyridoxal phosphate binding"/>
    <property type="evidence" value="ECO:0007669"/>
    <property type="project" value="InterPro"/>
</dbReference>
<keyword evidence="5" id="KW-0663">Pyridoxal phosphate</keyword>
<dbReference type="EMBL" id="CALNXJ010000006">
    <property type="protein sequence ID" value="CAH3041889.1"/>
    <property type="molecule type" value="Genomic_DNA"/>
</dbReference>
<evidence type="ECO:0000256" key="7">
    <source>
        <dbReference type="ARBA" id="ARBA00025785"/>
    </source>
</evidence>
<name>A0AAU9W438_9CNID</name>
<comment type="subunit">
    <text evidence="2">Homodimer.</text>
</comment>
<dbReference type="Gene3D" id="3.40.640.10">
    <property type="entry name" value="Type I PLP-dependent aspartate aminotransferase-like (Major domain)"/>
    <property type="match status" value="1"/>
</dbReference>
<evidence type="ECO:0000256" key="2">
    <source>
        <dbReference type="ARBA" id="ARBA00011738"/>
    </source>
</evidence>
<reference evidence="11 12" key="1">
    <citation type="submission" date="2022-05" db="EMBL/GenBank/DDBJ databases">
        <authorList>
            <consortium name="Genoscope - CEA"/>
            <person name="William W."/>
        </authorList>
    </citation>
    <scope>NUCLEOTIDE SEQUENCE [LARGE SCALE GENOMIC DNA]</scope>
</reference>
<keyword evidence="12" id="KW-1185">Reference proteome</keyword>
<dbReference type="PANTHER" id="PTHR11751:SF29">
    <property type="entry name" value="ALANINE TRANSAMINASE"/>
    <property type="match status" value="1"/>
</dbReference>
<dbReference type="InterPro" id="IPR015424">
    <property type="entry name" value="PyrdxlP-dep_Trfase"/>
</dbReference>
<evidence type="ECO:0000256" key="3">
    <source>
        <dbReference type="ARBA" id="ARBA00022576"/>
    </source>
</evidence>
<protein>
    <recommendedName>
        <fullName evidence="8">alanine transaminase</fullName>
        <ecNumber evidence="8">2.6.1.2</ecNumber>
    </recommendedName>
</protein>
<dbReference type="Pfam" id="PF00155">
    <property type="entry name" value="Aminotran_1_2"/>
    <property type="match status" value="1"/>
</dbReference>
<evidence type="ECO:0000256" key="8">
    <source>
        <dbReference type="ARBA" id="ARBA00026106"/>
    </source>
</evidence>
<evidence type="ECO:0000313" key="11">
    <source>
        <dbReference type="EMBL" id="CAH3041889.1"/>
    </source>
</evidence>
<accession>A0AAU9W438</accession>
<comment type="cofactor">
    <cofactor evidence="1">
        <name>pyridoxal 5'-phosphate</name>
        <dbReference type="ChEBI" id="CHEBI:597326"/>
    </cofactor>
</comment>
<dbReference type="Proteomes" id="UP001159428">
    <property type="component" value="Unassembled WGS sequence"/>
</dbReference>
<dbReference type="SUPFAM" id="SSF53383">
    <property type="entry name" value="PLP-dependent transferases"/>
    <property type="match status" value="1"/>
</dbReference>
<feature type="domain" description="Aminotransferase class I/classII large" evidence="10">
    <location>
        <begin position="19"/>
        <end position="286"/>
    </location>
</feature>
<comment type="catalytic activity">
    <reaction evidence="9">
        <text>L-alanine + 2-oxoglutarate = pyruvate + L-glutamate</text>
        <dbReference type="Rhea" id="RHEA:19453"/>
        <dbReference type="ChEBI" id="CHEBI:15361"/>
        <dbReference type="ChEBI" id="CHEBI:16810"/>
        <dbReference type="ChEBI" id="CHEBI:29985"/>
        <dbReference type="ChEBI" id="CHEBI:57972"/>
        <dbReference type="EC" id="2.6.1.2"/>
    </reaction>
</comment>
<proteinExistence type="inferred from homology"/>
<gene>
    <name evidence="11" type="ORF">PMEA_00028440</name>
</gene>
<evidence type="ECO:0000256" key="9">
    <source>
        <dbReference type="ARBA" id="ARBA00047412"/>
    </source>
</evidence>
<dbReference type="EC" id="2.6.1.2" evidence="8"/>
<evidence type="ECO:0000256" key="6">
    <source>
        <dbReference type="ARBA" id="ARBA00025708"/>
    </source>
</evidence>
<dbReference type="PANTHER" id="PTHR11751">
    <property type="entry name" value="ALANINE AMINOTRANSFERASE"/>
    <property type="match status" value="1"/>
</dbReference>
<evidence type="ECO:0000256" key="5">
    <source>
        <dbReference type="ARBA" id="ARBA00022898"/>
    </source>
</evidence>
<dbReference type="FunFam" id="3.90.1150.10:FF:000151">
    <property type="entry name" value="Alanine aminotransferase 2"/>
    <property type="match status" value="1"/>
</dbReference>
<keyword evidence="4" id="KW-0808">Transferase</keyword>
<comment type="caution">
    <text evidence="11">The sequence shown here is derived from an EMBL/GenBank/DDBJ whole genome shotgun (WGS) entry which is preliminary data.</text>
</comment>
<dbReference type="Gene3D" id="3.90.1150.10">
    <property type="entry name" value="Aspartate Aminotransferase, domain 1"/>
    <property type="match status" value="1"/>
</dbReference>
<evidence type="ECO:0000256" key="1">
    <source>
        <dbReference type="ARBA" id="ARBA00001933"/>
    </source>
</evidence>
<comment type="similarity">
    <text evidence="7">Belongs to the class-I pyridoxal-phosphate-dependent aminotransferase family. Alanine aminotransferase subfamily.</text>
</comment>
<dbReference type="GO" id="GO:0004021">
    <property type="term" value="F:L-alanine:2-oxoglutarate aminotransferase activity"/>
    <property type="evidence" value="ECO:0007669"/>
    <property type="project" value="UniProtKB-EC"/>
</dbReference>
<dbReference type="CDD" id="cd00609">
    <property type="entry name" value="AAT_like"/>
    <property type="match status" value="1"/>
</dbReference>
<evidence type="ECO:0000313" key="12">
    <source>
        <dbReference type="Proteomes" id="UP001159428"/>
    </source>
</evidence>